<comment type="catalytic activity">
    <reaction evidence="8">
        <text>(E)-4-coumaroyl-AMP + CoA = (E)-4-coumaroyl-CoA + AMP + H(+)</text>
        <dbReference type="Rhea" id="RHEA:72423"/>
        <dbReference type="ChEBI" id="CHEBI:15378"/>
        <dbReference type="ChEBI" id="CHEBI:57287"/>
        <dbReference type="ChEBI" id="CHEBI:85008"/>
        <dbReference type="ChEBI" id="CHEBI:192348"/>
        <dbReference type="ChEBI" id="CHEBI:456215"/>
    </reaction>
    <physiologicalReaction direction="left-to-right" evidence="8">
        <dbReference type="Rhea" id="RHEA:72424"/>
    </physiologicalReaction>
</comment>
<evidence type="ECO:0000259" key="12">
    <source>
        <dbReference type="Pfam" id="PF13193"/>
    </source>
</evidence>
<evidence type="ECO:0000256" key="3">
    <source>
        <dbReference type="ARBA" id="ARBA00022598"/>
    </source>
</evidence>
<dbReference type="InterPro" id="IPR025110">
    <property type="entry name" value="AMP-bd_C"/>
</dbReference>
<dbReference type="GO" id="GO:0006085">
    <property type="term" value="P:acetyl-CoA biosynthetic process"/>
    <property type="evidence" value="ECO:0007669"/>
    <property type="project" value="TreeGrafter"/>
</dbReference>
<evidence type="ECO:0000256" key="10">
    <source>
        <dbReference type="SAM" id="MobiDB-lite"/>
    </source>
</evidence>
<keyword evidence="3" id="KW-0436">Ligase</keyword>
<evidence type="ECO:0000256" key="5">
    <source>
        <dbReference type="ARBA" id="ARBA00022840"/>
    </source>
</evidence>
<evidence type="ECO:0000313" key="15">
    <source>
        <dbReference type="Proteomes" id="UP000026962"/>
    </source>
</evidence>
<keyword evidence="5" id="KW-0067">ATP-binding</keyword>
<comment type="catalytic activity">
    <reaction evidence="9">
        <text>(E)-4-coumarate + ATP + CoA = (E)-4-coumaroyl-CoA + AMP + diphosphate</text>
        <dbReference type="Rhea" id="RHEA:19641"/>
        <dbReference type="ChEBI" id="CHEBI:12876"/>
        <dbReference type="ChEBI" id="CHEBI:30616"/>
        <dbReference type="ChEBI" id="CHEBI:33019"/>
        <dbReference type="ChEBI" id="CHEBI:57287"/>
        <dbReference type="ChEBI" id="CHEBI:85008"/>
        <dbReference type="ChEBI" id="CHEBI:456215"/>
        <dbReference type="EC" id="6.2.1.12"/>
    </reaction>
    <physiologicalReaction direction="left-to-right" evidence="9">
        <dbReference type="Rhea" id="RHEA:19642"/>
    </physiologicalReaction>
</comment>
<dbReference type="SUPFAM" id="SSF56801">
    <property type="entry name" value="Acetyl-CoA synthetase-like"/>
    <property type="match status" value="1"/>
</dbReference>
<dbReference type="GO" id="GO:0016207">
    <property type="term" value="F:4-coumarate-CoA ligase activity"/>
    <property type="evidence" value="ECO:0007669"/>
    <property type="project" value="UniProtKB-EC"/>
</dbReference>
<feature type="region of interest" description="Disordered" evidence="10">
    <location>
        <begin position="1"/>
        <end position="26"/>
    </location>
</feature>
<dbReference type="Gramene" id="OPUNC02G16760.2">
    <property type="protein sequence ID" value="OPUNC02G16760.2"/>
    <property type="gene ID" value="OPUNC02G16760"/>
</dbReference>
<proteinExistence type="inferred from homology"/>
<organism evidence="14">
    <name type="scientific">Oryza punctata</name>
    <name type="common">Red rice</name>
    <dbReference type="NCBI Taxonomy" id="4537"/>
    <lineage>
        <taxon>Eukaryota</taxon>
        <taxon>Viridiplantae</taxon>
        <taxon>Streptophyta</taxon>
        <taxon>Embryophyta</taxon>
        <taxon>Tracheophyta</taxon>
        <taxon>Spermatophyta</taxon>
        <taxon>Magnoliopsida</taxon>
        <taxon>Liliopsida</taxon>
        <taxon>Poales</taxon>
        <taxon>Poaceae</taxon>
        <taxon>BOP clade</taxon>
        <taxon>Oryzoideae</taxon>
        <taxon>Oryzeae</taxon>
        <taxon>Oryzinae</taxon>
        <taxon>Oryza</taxon>
    </lineage>
</organism>
<dbReference type="GO" id="GO:0009698">
    <property type="term" value="P:phenylpropanoid metabolic process"/>
    <property type="evidence" value="ECO:0007669"/>
    <property type="project" value="UniProtKB-ARBA"/>
</dbReference>
<dbReference type="PROSITE" id="PS00455">
    <property type="entry name" value="AMP_BINDING"/>
    <property type="match status" value="1"/>
</dbReference>
<evidence type="ECO:0000256" key="7">
    <source>
        <dbReference type="ARBA" id="ARBA00034219"/>
    </source>
</evidence>
<dbReference type="Gene3D" id="3.30.300.30">
    <property type="match status" value="1"/>
</dbReference>
<dbReference type="PANTHER" id="PTHR24095">
    <property type="entry name" value="ACETYL-COENZYME A SYNTHETASE"/>
    <property type="match status" value="1"/>
</dbReference>
<dbReference type="GO" id="GO:0003987">
    <property type="term" value="F:acetate-CoA ligase activity"/>
    <property type="evidence" value="ECO:0007669"/>
    <property type="project" value="TreeGrafter"/>
</dbReference>
<dbReference type="InterPro" id="IPR000873">
    <property type="entry name" value="AMP-dep_synth/lig_dom"/>
</dbReference>
<comment type="catalytic activity">
    <reaction evidence="7">
        <text>(E)-4-coumarate + ATP + H(+) = (E)-4-coumaroyl-AMP + diphosphate</text>
        <dbReference type="Rhea" id="RHEA:72419"/>
        <dbReference type="ChEBI" id="CHEBI:12876"/>
        <dbReference type="ChEBI" id="CHEBI:15378"/>
        <dbReference type="ChEBI" id="CHEBI:30616"/>
        <dbReference type="ChEBI" id="CHEBI:33019"/>
        <dbReference type="ChEBI" id="CHEBI:192348"/>
    </reaction>
    <physiologicalReaction direction="left-to-right" evidence="7">
        <dbReference type="Rhea" id="RHEA:72420"/>
    </physiologicalReaction>
</comment>
<feature type="domain" description="AMP-dependent synthetase/ligase" evidence="11">
    <location>
        <begin position="139"/>
        <end position="406"/>
    </location>
</feature>
<dbReference type="Pfam" id="PF16177">
    <property type="entry name" value="ACAS_N"/>
    <property type="match status" value="1"/>
</dbReference>
<dbReference type="InterPro" id="IPR032387">
    <property type="entry name" value="ACAS_N"/>
</dbReference>
<keyword evidence="4" id="KW-0547">Nucleotide-binding</keyword>
<dbReference type="InterPro" id="IPR045851">
    <property type="entry name" value="AMP-bd_C_sf"/>
</dbReference>
<dbReference type="EnsemblPlants" id="OPUNC02G16760.2">
    <property type="protein sequence ID" value="OPUNC02G16760.2"/>
    <property type="gene ID" value="OPUNC02G16760"/>
</dbReference>
<keyword evidence="15" id="KW-1185">Reference proteome</keyword>
<keyword evidence="6" id="KW-0460">Magnesium</keyword>
<comment type="similarity">
    <text evidence="2">Belongs to the ATP-dependent AMP-binding enzyme family.</text>
</comment>
<dbReference type="InterPro" id="IPR042099">
    <property type="entry name" value="ANL_N_sf"/>
</dbReference>
<dbReference type="CDD" id="cd05966">
    <property type="entry name" value="ACS"/>
    <property type="match status" value="1"/>
</dbReference>
<protein>
    <submittedName>
        <fullName evidence="14">Acetyl-coenzyme A synthetase</fullName>
    </submittedName>
</protein>
<dbReference type="Pfam" id="PF13193">
    <property type="entry name" value="AMP-binding_C"/>
    <property type="match status" value="1"/>
</dbReference>
<evidence type="ECO:0000256" key="2">
    <source>
        <dbReference type="ARBA" id="ARBA00006432"/>
    </source>
</evidence>
<evidence type="ECO:0000256" key="1">
    <source>
        <dbReference type="ARBA" id="ARBA00001946"/>
    </source>
</evidence>
<name>A0A0E0K0I8_ORYPU</name>
<comment type="cofactor">
    <cofactor evidence="1">
        <name>Mg(2+)</name>
        <dbReference type="ChEBI" id="CHEBI:18420"/>
    </cofactor>
</comment>
<evidence type="ECO:0000259" key="11">
    <source>
        <dbReference type="Pfam" id="PF00501"/>
    </source>
</evidence>
<sequence>MGTASGDQPAGASSDKLRHVESMSELPSGAGKISGINAVVLGESLAAEEHDLVYPSAEFSADALVPSPKQYQKMYERSINDPSGFWSEIAETFYWKEKWNPSEVCSENLDVTKGPVQISWFKGGKTNICYNAVDRNIEAGNGDKIAMYWEGNEPGQDGKLTYSELLDRVCQLANYLKSVGVGKGDAVIIYLPMLLELPIAMLACARIGAVHSVVFAGFSADSLAQRIVDCKPKLVITCNAVKRGVKPILLKDIVDAGLAESEKQGVAVGLCLTYENQSAMKREDTKWQAGRDVWWQDVVTSFPTKCDVEWVDAEDPLFLLYTSGSTGKPKGVLHTTGGYMVYSATTFKYAFDYKPSDIYWCTADCGWITGHSYVTYGPLLNGATVLVFEGTPNYPDSGRCWDIVDKWFYNVVGDSRCPISDTWWQTETGGFMITPLPGAWPQKPGSATFPFFGVQPVIVDEKGQEIEGECSGYLCIKKSWPGAFRTLYGDHDRYETTYFKPFAGYYFTGDGCSRDKDGYHWLTGRVDDVINVSGHRIGTAEVESALVSHPQCAEAAVVAVEHEVKGQGIYAFVTLVDGVPYSEELRKSLILTVRNQIGAFAAPDKIHWAPGLPKTRSGKIMRRILRKIASKQLDELGDTSTLADPGVVDQLIALKDC</sequence>
<dbReference type="GO" id="GO:0106290">
    <property type="term" value="F:trans-cinnamate-CoA ligase activity"/>
    <property type="evidence" value="ECO:0007669"/>
    <property type="project" value="UniProtKB-ARBA"/>
</dbReference>
<reference evidence="14" key="1">
    <citation type="submission" date="2015-04" db="UniProtKB">
        <authorList>
            <consortium name="EnsemblPlants"/>
        </authorList>
    </citation>
    <scope>IDENTIFICATION</scope>
</reference>
<evidence type="ECO:0000256" key="8">
    <source>
        <dbReference type="ARBA" id="ARBA00034223"/>
    </source>
</evidence>
<feature type="domain" description="AMP-binding enzyme C-terminal" evidence="12">
    <location>
        <begin position="541"/>
        <end position="619"/>
    </location>
</feature>
<evidence type="ECO:0000256" key="4">
    <source>
        <dbReference type="ARBA" id="ARBA00022741"/>
    </source>
</evidence>
<dbReference type="GO" id="GO:0005524">
    <property type="term" value="F:ATP binding"/>
    <property type="evidence" value="ECO:0007669"/>
    <property type="project" value="UniProtKB-KW"/>
</dbReference>
<dbReference type="Gene3D" id="3.40.50.12780">
    <property type="entry name" value="N-terminal domain of ligase-like"/>
    <property type="match status" value="2"/>
</dbReference>
<reference evidence="14" key="2">
    <citation type="submission" date="2018-05" db="EMBL/GenBank/DDBJ databases">
        <title>OpunRS2 (Oryza punctata Reference Sequence Version 2).</title>
        <authorList>
            <person name="Zhang J."/>
            <person name="Kudrna D."/>
            <person name="Lee S."/>
            <person name="Talag J."/>
            <person name="Welchert J."/>
            <person name="Wing R.A."/>
        </authorList>
    </citation>
    <scope>NUCLEOTIDE SEQUENCE [LARGE SCALE GENOMIC DNA]</scope>
</reference>
<evidence type="ECO:0000259" key="13">
    <source>
        <dbReference type="Pfam" id="PF16177"/>
    </source>
</evidence>
<evidence type="ECO:0000256" key="6">
    <source>
        <dbReference type="ARBA" id="ARBA00022842"/>
    </source>
</evidence>
<evidence type="ECO:0000313" key="14">
    <source>
        <dbReference type="EnsemblPlants" id="OPUNC02G16760.2"/>
    </source>
</evidence>
<dbReference type="Pfam" id="PF00501">
    <property type="entry name" value="AMP-binding"/>
    <property type="match status" value="1"/>
</dbReference>
<accession>A0A0E0K0I8</accession>
<feature type="domain" description="Acetyl-coenzyme A synthetase N-terminal" evidence="13">
    <location>
        <begin position="71"/>
        <end position="132"/>
    </location>
</feature>
<dbReference type="InterPro" id="IPR020845">
    <property type="entry name" value="AMP-binding_CS"/>
</dbReference>
<dbReference type="Proteomes" id="UP000026962">
    <property type="component" value="Chromosome 2"/>
</dbReference>
<evidence type="ECO:0000256" key="9">
    <source>
        <dbReference type="ARBA" id="ARBA00034252"/>
    </source>
</evidence>
<dbReference type="FunFam" id="3.30.300.30:FF:000004">
    <property type="entry name" value="Acetyl-coenzyme A synthetase"/>
    <property type="match status" value="1"/>
</dbReference>
<dbReference type="PANTHER" id="PTHR24095:SF14">
    <property type="entry name" value="ACETYL-COENZYME A SYNTHETASE 1"/>
    <property type="match status" value="1"/>
</dbReference>
<dbReference type="HOGENOM" id="CLU_000022_3_6_1"/>
<dbReference type="AlphaFoldDB" id="A0A0E0K0I8"/>